<dbReference type="Pfam" id="PF08817">
    <property type="entry name" value="YukD"/>
    <property type="match status" value="1"/>
</dbReference>
<evidence type="ECO:0000313" key="6">
    <source>
        <dbReference type="Proteomes" id="UP000325462"/>
    </source>
</evidence>
<dbReference type="RefSeq" id="WP_002459615.1">
    <property type="nucleotide sequence ID" value="NZ_AP021848.1"/>
</dbReference>
<dbReference type="AlphaFoldDB" id="A0A133Q8I4"/>
<dbReference type="Proteomes" id="UP000293637">
    <property type="component" value="Unassembled WGS sequence"/>
</dbReference>
<dbReference type="GeneID" id="58090255"/>
<evidence type="ECO:0000313" key="4">
    <source>
        <dbReference type="Proteomes" id="UP000070063"/>
    </source>
</evidence>
<dbReference type="STRING" id="28035.B6N84_09850"/>
<protein>
    <submittedName>
        <fullName evidence="3">Type VII secretion protein EsaB</fullName>
    </submittedName>
    <submittedName>
        <fullName evidence="1">Type VII secretion protein, YukD family</fullName>
    </submittedName>
</protein>
<dbReference type="OMA" id="MAKDTHM"/>
<evidence type="ECO:0000313" key="5">
    <source>
        <dbReference type="Proteomes" id="UP000293637"/>
    </source>
</evidence>
<evidence type="ECO:0000313" key="3">
    <source>
        <dbReference type="EMBL" id="TBW73046.1"/>
    </source>
</evidence>
<dbReference type="Proteomes" id="UP000070063">
    <property type="component" value="Unassembled WGS sequence"/>
</dbReference>
<reference evidence="1 4" key="1">
    <citation type="submission" date="2016-01" db="EMBL/GenBank/DDBJ databases">
        <authorList>
            <person name="Mitreva M."/>
            <person name="Pepin K.H."/>
            <person name="Mihindukulasuriya K.A."/>
            <person name="Fulton R."/>
            <person name="Fronick C."/>
            <person name="O'Laughlin M."/>
            <person name="Miner T."/>
            <person name="Herter B."/>
            <person name="Rosa B.A."/>
            <person name="Cordes M."/>
            <person name="Tomlinson C."/>
            <person name="Wollam A."/>
            <person name="Palsikar V.B."/>
            <person name="Mardis E.R."/>
            <person name="Wilson R.K."/>
        </authorList>
    </citation>
    <scope>NUCLEOTIDE SEQUENCE [LARGE SCALE GENOMIC DNA]</scope>
    <source>
        <strain evidence="1 4">MJR7738</strain>
    </source>
</reference>
<accession>A0A133Q8I4</accession>
<dbReference type="EMBL" id="SCHB01000002">
    <property type="protein sequence ID" value="TBW73046.1"/>
    <property type="molecule type" value="Genomic_DNA"/>
</dbReference>
<gene>
    <name evidence="3" type="ORF">EQ812_04165</name>
    <name evidence="2" type="ORF">FO454_11015</name>
    <name evidence="1" type="ORF">HMPREF3225_00832</name>
</gene>
<dbReference type="eggNOG" id="COG5417">
    <property type="taxonomic scope" value="Bacteria"/>
</dbReference>
<evidence type="ECO:0000313" key="2">
    <source>
        <dbReference type="EMBL" id="QEX39401.1"/>
    </source>
</evidence>
<dbReference type="Proteomes" id="UP000325462">
    <property type="component" value="Chromosome"/>
</dbReference>
<dbReference type="Gene3D" id="3.10.20.90">
    <property type="entry name" value="Phosphatidylinositol 3-kinase Catalytic Subunit, Chain A, domain 1"/>
    <property type="match status" value="1"/>
</dbReference>
<organism evidence="3 5">
    <name type="scientific">Staphylococcus lugdunensis</name>
    <dbReference type="NCBI Taxonomy" id="28035"/>
    <lineage>
        <taxon>Bacteria</taxon>
        <taxon>Bacillati</taxon>
        <taxon>Bacillota</taxon>
        <taxon>Bacilli</taxon>
        <taxon>Bacillales</taxon>
        <taxon>Staphylococcaceae</taxon>
        <taxon>Staphylococcus</taxon>
    </lineage>
</organism>
<evidence type="ECO:0000313" key="1">
    <source>
        <dbReference type="EMBL" id="KXA39201.1"/>
    </source>
</evidence>
<name>A0A133Q8I4_STALU</name>
<dbReference type="EMBL" id="LRQI01000029">
    <property type="protein sequence ID" value="KXA39201.1"/>
    <property type="molecule type" value="Genomic_DNA"/>
</dbReference>
<dbReference type="EMBL" id="CP041722">
    <property type="protein sequence ID" value="QEX39401.1"/>
    <property type="molecule type" value="Genomic_DNA"/>
</dbReference>
<sequence>MSQHKKVTFDFSNYQHGSFDLAVPIFIPIKQLIPLIIESLDLEIYDYKNQIKVTTKDRLLLENDRLVDGKIADGDILKIL</sequence>
<reference evidence="2 6" key="3">
    <citation type="submission" date="2019-07" db="EMBL/GenBank/DDBJ databases">
        <title>Comparative genome analysis of staphylococcus lugdunensis shows clonal complex-dependent diversity of the putative virulence factor, ess/type vii locus.</title>
        <authorList>
            <person name="Lebeurre J."/>
            <person name="Dahyot S."/>
            <person name="Diene S."/>
            <person name="Paulay A."/>
            <person name="Aubourg M."/>
            <person name="Argemi X."/>
            <person name="Giard J.-C."/>
            <person name="Tournier I."/>
            <person name="Francois P."/>
            <person name="Pestel-Caron M."/>
        </authorList>
    </citation>
    <scope>NUCLEOTIDE SEQUENCE [LARGE SCALE GENOMIC DNA]</scope>
    <source>
        <strain evidence="2 6">SL13</strain>
    </source>
</reference>
<proteinExistence type="predicted"/>
<dbReference type="InterPro" id="IPR024962">
    <property type="entry name" value="YukD-like"/>
</dbReference>
<keyword evidence="6" id="KW-1185">Reference proteome</keyword>
<reference evidence="3 5" key="2">
    <citation type="journal article" date="2019" name="Sci. Transl. Med.">
        <title>Quorum sensing between bacterial species on the skin protects against epidermal injury in atopic dermatitis.</title>
        <authorList>
            <person name="Williams M.R."/>
        </authorList>
    </citation>
    <scope>NUCLEOTIDE SEQUENCE [LARGE SCALE GENOMIC DNA]</scope>
    <source>
        <strain evidence="3 5">E7</strain>
    </source>
</reference>